<evidence type="ECO:0000313" key="1">
    <source>
        <dbReference type="EMBL" id="OWZ82991.1"/>
    </source>
</evidence>
<gene>
    <name evidence="1" type="ORF">CDO51_10850</name>
</gene>
<reference evidence="1 2" key="1">
    <citation type="submission" date="2017-06" db="EMBL/GenBank/DDBJ databases">
        <title>Draft Genome Sequence of Natranaerobius trueperi halophilic, alkalithermophilic bacteria from soda lakes.</title>
        <authorList>
            <person name="Zhao B."/>
        </authorList>
    </citation>
    <scope>NUCLEOTIDE SEQUENCE [LARGE SCALE GENOMIC DNA]</scope>
    <source>
        <strain evidence="1 2">DSM 18760</strain>
    </source>
</reference>
<name>A0A226BVS0_9FIRM</name>
<dbReference type="EMBL" id="NIQC01000030">
    <property type="protein sequence ID" value="OWZ82991.1"/>
    <property type="molecule type" value="Genomic_DNA"/>
</dbReference>
<comment type="caution">
    <text evidence="1">The sequence shown here is derived from an EMBL/GenBank/DDBJ whole genome shotgun (WGS) entry which is preliminary data.</text>
</comment>
<evidence type="ECO:0000313" key="2">
    <source>
        <dbReference type="Proteomes" id="UP000214588"/>
    </source>
</evidence>
<organism evidence="1 2">
    <name type="scientific">Natranaerobius trueperi</name>
    <dbReference type="NCBI Taxonomy" id="759412"/>
    <lineage>
        <taxon>Bacteria</taxon>
        <taxon>Bacillati</taxon>
        <taxon>Bacillota</taxon>
        <taxon>Clostridia</taxon>
        <taxon>Natranaerobiales</taxon>
        <taxon>Natranaerobiaceae</taxon>
        <taxon>Natranaerobius</taxon>
    </lineage>
</organism>
<dbReference type="Proteomes" id="UP000214588">
    <property type="component" value="Unassembled WGS sequence"/>
</dbReference>
<sequence>MGHTVKEDPIQWNYDFDHFTYRLGSASGESILYIDSIIDGENLDTIDGESLGYEDELITFKEVKWVEDENLLEFTSTKVEGEDTSKIDWVYDLKEESSEQVE</sequence>
<dbReference type="RefSeq" id="WP_089024280.1">
    <property type="nucleotide sequence ID" value="NZ_NIQC01000030.1"/>
</dbReference>
<proteinExistence type="predicted"/>
<accession>A0A226BVS0</accession>
<keyword evidence="2" id="KW-1185">Reference proteome</keyword>
<dbReference type="AlphaFoldDB" id="A0A226BVS0"/>
<protein>
    <submittedName>
        <fullName evidence="1">Uncharacterized protein</fullName>
    </submittedName>
</protein>